<dbReference type="Gene3D" id="2.40.50.140">
    <property type="entry name" value="Nucleic acid-binding proteins"/>
    <property type="match status" value="1"/>
</dbReference>
<dbReference type="InterPro" id="IPR056738">
    <property type="entry name" value="NfeD1b_N"/>
</dbReference>
<evidence type="ECO:0000313" key="10">
    <source>
        <dbReference type="EMBL" id="BAM06851.1"/>
    </source>
</evidence>
<feature type="transmembrane region" description="Helical" evidence="6">
    <location>
        <begin position="252"/>
        <end position="281"/>
    </location>
</feature>
<dbReference type="KEGG" id="lfc:LFE_1160"/>
<evidence type="ECO:0000259" key="7">
    <source>
        <dbReference type="Pfam" id="PF01957"/>
    </source>
</evidence>
<dbReference type="SUPFAM" id="SSF141322">
    <property type="entry name" value="NfeD domain-like"/>
    <property type="match status" value="1"/>
</dbReference>
<sequence length="420" mass="45298">MANDLHRWFEKAKKTPPELIILQIDTPGGLSRAMRSIVQDILASPVPVVGYVAPGGARAASAGTYILYACPLAAMAEGTNVGSATPILIGGSLPLLPGNPPKNPAQKNAPPQKGSNSGDTEERKIENDAAASIRSLAEMNGRNAIWAEKAVRQASNLSAREALSEHVINMMADDIPHLLANLDGKTVKVHGRTVTLHLLPFRIQNFHPDFKDQLLMVLSRPDLAYVLFLLGILGLAFEFSHPGFILPGFLGVVSLLLAAFAFMVLPVSWVGLLLILLGIFLMVSEVMIGAFGILGIAGIVSFFLGSLFLYRPTLPRSENHPTLPLILFLSAIVAVFFLGVLRIAVKSRFRPEISGKKALIGEKCISIEDFQGKGRVKVNSEIWWATSPVSVKEGDVLLIVDVSGLTLRVKPILEEKTCPI</sequence>
<feature type="compositionally biased region" description="Low complexity" evidence="5">
    <location>
        <begin position="104"/>
        <end position="113"/>
    </location>
</feature>
<dbReference type="PANTHER" id="PTHR33507">
    <property type="entry name" value="INNER MEMBRANE PROTEIN YBBJ"/>
    <property type="match status" value="1"/>
</dbReference>
<dbReference type="RefSeq" id="WP_014449341.1">
    <property type="nucleotide sequence ID" value="NC_017094.1"/>
</dbReference>
<keyword evidence="4 6" id="KW-0472">Membrane</keyword>
<accession>I0INK2</accession>
<name>I0INK2_LEPFC</name>
<organism evidence="10 11">
    <name type="scientific">Leptospirillum ferrooxidans (strain C2-3)</name>
    <dbReference type="NCBI Taxonomy" id="1162668"/>
    <lineage>
        <taxon>Bacteria</taxon>
        <taxon>Pseudomonadati</taxon>
        <taxon>Nitrospirota</taxon>
        <taxon>Nitrospiria</taxon>
        <taxon>Nitrospirales</taxon>
        <taxon>Nitrospiraceae</taxon>
        <taxon>Leptospirillum</taxon>
    </lineage>
</organism>
<dbReference type="InterPro" id="IPR002810">
    <property type="entry name" value="NfeD-like_C"/>
</dbReference>
<dbReference type="eggNOG" id="COG1030">
    <property type="taxonomic scope" value="Bacteria"/>
</dbReference>
<evidence type="ECO:0000256" key="2">
    <source>
        <dbReference type="ARBA" id="ARBA00022692"/>
    </source>
</evidence>
<keyword evidence="2 6" id="KW-0812">Transmembrane</keyword>
<dbReference type="Pfam" id="PF01957">
    <property type="entry name" value="NfeD"/>
    <property type="match status" value="1"/>
</dbReference>
<evidence type="ECO:0000256" key="5">
    <source>
        <dbReference type="SAM" id="MobiDB-lite"/>
    </source>
</evidence>
<feature type="transmembrane region" description="Helical" evidence="6">
    <location>
        <begin position="322"/>
        <end position="345"/>
    </location>
</feature>
<reference evidence="10 11" key="1">
    <citation type="journal article" date="2012" name="J. Bacteriol.">
        <title>Complete Genome Sequence of Leptospirillum ferrooxidans Strain C2-3, Isolated from a Fresh Volcanic Ash Deposit on the Island of Miyake, Japan.</title>
        <authorList>
            <person name="Fujimura R."/>
            <person name="Sato Y."/>
            <person name="Nishizawa T."/>
            <person name="Oshima K."/>
            <person name="Kim S.-W."/>
            <person name="Hattori M."/>
            <person name="Kamijo T."/>
            <person name="Ohta H."/>
        </authorList>
    </citation>
    <scope>NUCLEOTIDE SEQUENCE [LARGE SCALE GENOMIC DNA]</scope>
    <source>
        <strain evidence="10 11">C2-3</strain>
    </source>
</reference>
<evidence type="ECO:0000256" key="3">
    <source>
        <dbReference type="ARBA" id="ARBA00022989"/>
    </source>
</evidence>
<feature type="transmembrane region" description="Helical" evidence="6">
    <location>
        <begin position="288"/>
        <end position="310"/>
    </location>
</feature>
<evidence type="ECO:0000256" key="4">
    <source>
        <dbReference type="ARBA" id="ARBA00023136"/>
    </source>
</evidence>
<dbReference type="InterPro" id="IPR012340">
    <property type="entry name" value="NA-bd_OB-fold"/>
</dbReference>
<feature type="transmembrane region" description="Helical" evidence="6">
    <location>
        <begin position="223"/>
        <end position="240"/>
    </location>
</feature>
<evidence type="ECO:0000259" key="9">
    <source>
        <dbReference type="Pfam" id="PF25145"/>
    </source>
</evidence>
<dbReference type="Gene3D" id="3.90.226.10">
    <property type="entry name" value="2-enoyl-CoA Hydratase, Chain A, domain 1"/>
    <property type="match status" value="1"/>
</dbReference>
<feature type="domain" description="NfeD integral membrane" evidence="8">
    <location>
        <begin position="223"/>
        <end position="341"/>
    </location>
</feature>
<comment type="subcellular location">
    <subcellularLocation>
        <location evidence="1">Membrane</location>
        <topology evidence="1">Multi-pass membrane protein</topology>
    </subcellularLocation>
</comment>
<dbReference type="Proteomes" id="UP000007382">
    <property type="component" value="Chromosome"/>
</dbReference>
<dbReference type="AlphaFoldDB" id="I0INK2"/>
<evidence type="ECO:0000313" key="11">
    <source>
        <dbReference type="Proteomes" id="UP000007382"/>
    </source>
</evidence>
<dbReference type="SUPFAM" id="SSF52096">
    <property type="entry name" value="ClpP/crotonase"/>
    <property type="match status" value="1"/>
</dbReference>
<protein>
    <submittedName>
        <fullName evidence="10">Putative nodulation efficiency protein D</fullName>
    </submittedName>
</protein>
<keyword evidence="3 6" id="KW-1133">Transmembrane helix</keyword>
<dbReference type="STRING" id="1162668.LFE_1160"/>
<dbReference type="CDD" id="cd07020">
    <property type="entry name" value="Clp_protease_NfeD_1"/>
    <property type="match status" value="1"/>
</dbReference>
<gene>
    <name evidence="10" type="ordered locus">LFE_1160</name>
</gene>
<evidence type="ECO:0000256" key="1">
    <source>
        <dbReference type="ARBA" id="ARBA00004141"/>
    </source>
</evidence>
<proteinExistence type="predicted"/>
<dbReference type="Pfam" id="PF25145">
    <property type="entry name" value="NfeD1b_N"/>
    <property type="match status" value="1"/>
</dbReference>
<dbReference type="PATRIC" id="fig|1162668.3.peg.1347"/>
<dbReference type="GO" id="GO:0016020">
    <property type="term" value="C:membrane"/>
    <property type="evidence" value="ECO:0007669"/>
    <property type="project" value="UniProtKB-SubCell"/>
</dbReference>
<dbReference type="InterPro" id="IPR052165">
    <property type="entry name" value="Membrane_assoc_protease"/>
</dbReference>
<feature type="domain" description="NfeD1b N-terminal" evidence="9">
    <location>
        <begin position="5"/>
        <end position="88"/>
    </location>
</feature>
<evidence type="ECO:0000256" key="6">
    <source>
        <dbReference type="SAM" id="Phobius"/>
    </source>
</evidence>
<feature type="region of interest" description="Disordered" evidence="5">
    <location>
        <begin position="95"/>
        <end position="124"/>
    </location>
</feature>
<dbReference type="InterPro" id="IPR029045">
    <property type="entry name" value="ClpP/crotonase-like_dom_sf"/>
</dbReference>
<dbReference type="Pfam" id="PF24961">
    <property type="entry name" value="NfeD_membrane"/>
    <property type="match status" value="1"/>
</dbReference>
<dbReference type="HOGENOM" id="CLU_024619_1_0_0"/>
<dbReference type="EMBL" id="AP012342">
    <property type="protein sequence ID" value="BAM06851.1"/>
    <property type="molecule type" value="Genomic_DNA"/>
</dbReference>
<dbReference type="MEROPS" id="S49.005"/>
<keyword evidence="11" id="KW-1185">Reference proteome</keyword>
<dbReference type="InterPro" id="IPR056739">
    <property type="entry name" value="NfeD_membrane"/>
</dbReference>
<evidence type="ECO:0000259" key="8">
    <source>
        <dbReference type="Pfam" id="PF24961"/>
    </source>
</evidence>
<dbReference type="PANTHER" id="PTHR33507:SF4">
    <property type="entry name" value="NODULATION COMPETITIVENESS PROTEIN NFED"/>
    <property type="match status" value="1"/>
</dbReference>
<reference evidence="11" key="2">
    <citation type="submission" date="2012-03" db="EMBL/GenBank/DDBJ databases">
        <title>The complete genome sequence of the pioneer microbe on fresh volcanic deposit, Leptospirillum ferrooxidans strain C2-3.</title>
        <authorList>
            <person name="Fujimura R."/>
            <person name="Sato Y."/>
            <person name="Nishizawa T."/>
            <person name="Nanba K."/>
            <person name="Oshima K."/>
            <person name="Hattori M."/>
            <person name="Kamijo T."/>
            <person name="Ohta H."/>
        </authorList>
    </citation>
    <scope>NUCLEOTIDE SEQUENCE [LARGE SCALE GENOMIC DNA]</scope>
    <source>
        <strain evidence="11">C2-3</strain>
    </source>
</reference>
<feature type="domain" description="NfeD-like C-terminal" evidence="7">
    <location>
        <begin position="357"/>
        <end position="411"/>
    </location>
</feature>